<accession>A0ACB7VED0</accession>
<organism evidence="1 2">
    <name type="scientific">Dioscorea alata</name>
    <name type="common">Purple yam</name>
    <dbReference type="NCBI Taxonomy" id="55571"/>
    <lineage>
        <taxon>Eukaryota</taxon>
        <taxon>Viridiplantae</taxon>
        <taxon>Streptophyta</taxon>
        <taxon>Embryophyta</taxon>
        <taxon>Tracheophyta</taxon>
        <taxon>Spermatophyta</taxon>
        <taxon>Magnoliopsida</taxon>
        <taxon>Liliopsida</taxon>
        <taxon>Dioscoreales</taxon>
        <taxon>Dioscoreaceae</taxon>
        <taxon>Dioscorea</taxon>
    </lineage>
</organism>
<protein>
    <submittedName>
        <fullName evidence="1">Transposase Ptta/En/Spm plant protein</fullName>
    </submittedName>
</protein>
<evidence type="ECO:0000313" key="1">
    <source>
        <dbReference type="EMBL" id="KAH7672128.1"/>
    </source>
</evidence>
<proteinExistence type="predicted"/>
<reference evidence="2" key="1">
    <citation type="journal article" date="2022" name="Nat. Commun.">
        <title>Chromosome evolution and the genetic basis of agronomically important traits in greater yam.</title>
        <authorList>
            <person name="Bredeson J.V."/>
            <person name="Lyons J.B."/>
            <person name="Oniyinde I.O."/>
            <person name="Okereke N.R."/>
            <person name="Kolade O."/>
            <person name="Nnabue I."/>
            <person name="Nwadili C.O."/>
            <person name="Hribova E."/>
            <person name="Parker M."/>
            <person name="Nwogha J."/>
            <person name="Shu S."/>
            <person name="Carlson J."/>
            <person name="Kariba R."/>
            <person name="Muthemba S."/>
            <person name="Knop K."/>
            <person name="Barton G.J."/>
            <person name="Sherwood A.V."/>
            <person name="Lopez-Montes A."/>
            <person name="Asiedu R."/>
            <person name="Jamnadass R."/>
            <person name="Muchugi A."/>
            <person name="Goodstein D."/>
            <person name="Egesi C.N."/>
            <person name="Featherston J."/>
            <person name="Asfaw A."/>
            <person name="Simpson G.G."/>
            <person name="Dolezel J."/>
            <person name="Hendre P.S."/>
            <person name="Van Deynze A."/>
            <person name="Kumar P.L."/>
            <person name="Obidiegwu J.E."/>
            <person name="Bhattacharjee R."/>
            <person name="Rokhsar D.S."/>
        </authorList>
    </citation>
    <scope>NUCLEOTIDE SEQUENCE [LARGE SCALE GENOMIC DNA]</scope>
    <source>
        <strain evidence="2">cv. TDa95/00328</strain>
    </source>
</reference>
<evidence type="ECO:0000313" key="2">
    <source>
        <dbReference type="Proteomes" id="UP000827976"/>
    </source>
</evidence>
<sequence length="454" mass="51401">MVQSDHAAKNTSGCDAVGASRFDPASNVNPHSLIPPIHVGSTRSAPLPDVTPHSSTPSSSDDSNFNDEVATNNTCTRLDNLHPINEGSNLNSVDNQGQQRKRGRTTIKELWTLPPQERILVSSNQLGQPIGPEAQLLAAFLGMLARSGQHIGLQYENWHKVPKILKDELFKFIELRFSLEISKEYVLKSLGKKWRDYKHDLKTKHFKREEGLQANKDKHPSATIRWQWEQLVDFWYSKKGEDSEKLGVASRKQQKYTHTCGSKSFARKKKEMEVSTGRNIGRLELFKATHTKKDGSHMNAETEQIMESANEKLVGCQTTDEDMQMVEAEILTQVIGKERCGLVRGVGLGPTPKSYYGGSSSRKSTNSDTQSSELVERLHQMEQEMQKMKDERMQERAQLATFISINAVNSTSLPLSSPRSYRRLPKQTPLIWRQHKRWEDPDECITDTIAGVFW</sequence>
<dbReference type="Proteomes" id="UP000827976">
    <property type="component" value="Chromosome 9"/>
</dbReference>
<name>A0ACB7VED0_DIOAL</name>
<gene>
    <name evidence="1" type="ORF">IHE45_09G032800</name>
</gene>
<keyword evidence="2" id="KW-1185">Reference proteome</keyword>
<comment type="caution">
    <text evidence="1">The sequence shown here is derived from an EMBL/GenBank/DDBJ whole genome shotgun (WGS) entry which is preliminary data.</text>
</comment>
<dbReference type="EMBL" id="CM037019">
    <property type="protein sequence ID" value="KAH7672128.1"/>
    <property type="molecule type" value="Genomic_DNA"/>
</dbReference>